<feature type="binding site" evidence="12">
    <location>
        <position position="253"/>
    </location>
    <ligand>
        <name>glycerol</name>
        <dbReference type="ChEBI" id="CHEBI:17754"/>
    </ligand>
</feature>
<dbReference type="GO" id="GO:0008654">
    <property type="term" value="P:phospholipid biosynthetic process"/>
    <property type="evidence" value="ECO:0007669"/>
    <property type="project" value="UniProtKB-KW"/>
</dbReference>
<feature type="binding site" evidence="11">
    <location>
        <position position="124"/>
    </location>
    <ligand>
        <name>substrate</name>
    </ligand>
</feature>
<comment type="catalytic activity">
    <reaction evidence="11">
        <text>sn-glycerol 1-phosphate + NADP(+) = dihydroxyacetone phosphate + NADPH + H(+)</text>
        <dbReference type="Rhea" id="RHEA:21416"/>
        <dbReference type="ChEBI" id="CHEBI:15378"/>
        <dbReference type="ChEBI" id="CHEBI:57642"/>
        <dbReference type="ChEBI" id="CHEBI:57685"/>
        <dbReference type="ChEBI" id="CHEBI:57783"/>
        <dbReference type="ChEBI" id="CHEBI:58349"/>
        <dbReference type="EC" id="1.1.1.261"/>
    </reaction>
</comment>
<evidence type="ECO:0000256" key="14">
    <source>
        <dbReference type="PIRSR" id="PIRSR000112-3"/>
    </source>
</evidence>
<comment type="subcellular location">
    <subcellularLocation>
        <location evidence="11">Cytoplasm</location>
    </subcellularLocation>
</comment>
<keyword evidence="3 11" id="KW-0479">Metal-binding</keyword>
<evidence type="ECO:0000256" key="8">
    <source>
        <dbReference type="ARBA" id="ARBA00023098"/>
    </source>
</evidence>
<evidence type="ECO:0000256" key="3">
    <source>
        <dbReference type="ARBA" id="ARBA00022723"/>
    </source>
</evidence>
<evidence type="ECO:0000256" key="7">
    <source>
        <dbReference type="ARBA" id="ARBA00023027"/>
    </source>
</evidence>
<gene>
    <name evidence="11" type="primary">egsA</name>
    <name evidence="15" type="ORF">ENT99_02945</name>
    <name evidence="16" type="ORF">ENU64_07145</name>
</gene>
<dbReference type="EMBL" id="DTAU01000050">
    <property type="protein sequence ID" value="HFQ78644.1"/>
    <property type="molecule type" value="Genomic_DNA"/>
</dbReference>
<dbReference type="UniPathway" id="UPA00940"/>
<keyword evidence="4 11" id="KW-0862">Zinc</keyword>
<keyword evidence="2 11" id="KW-0444">Lipid biosynthesis</keyword>
<dbReference type="SUPFAM" id="SSF56796">
    <property type="entry name" value="Dehydroquinate synthase-like"/>
    <property type="match status" value="1"/>
</dbReference>
<feature type="binding site" evidence="11 14">
    <location>
        <begin position="119"/>
        <end position="122"/>
    </location>
    <ligand>
        <name>NAD(+)</name>
        <dbReference type="ChEBI" id="CHEBI:57540"/>
    </ligand>
</feature>
<comment type="caution">
    <text evidence="16">The sequence shown here is derived from an EMBL/GenBank/DDBJ whole genome shotgun (WGS) entry which is preliminary data.</text>
</comment>
<dbReference type="EC" id="1.1.1.261" evidence="11"/>
<reference evidence="16" key="1">
    <citation type="journal article" date="2020" name="mSystems">
        <title>Genome- and Community-Level Interaction Insights into Carbon Utilization and Element Cycling Functions of Hydrothermarchaeota in Hydrothermal Sediment.</title>
        <authorList>
            <person name="Zhou Z."/>
            <person name="Liu Y."/>
            <person name="Xu W."/>
            <person name="Pan J."/>
            <person name="Luo Z.H."/>
            <person name="Li M."/>
        </authorList>
    </citation>
    <scope>NUCLEOTIDE SEQUENCE [LARGE SCALE GENOMIC DNA]</scope>
    <source>
        <strain evidence="15">SpSt-629</strain>
        <strain evidence="16">SpSt-688</strain>
    </source>
</reference>
<keyword evidence="6 11" id="KW-0560">Oxidoreductase</keyword>
<comment type="similarity">
    <text evidence="11">Belongs to the glycerol-1-phosphate dehydrogenase family.</text>
</comment>
<dbReference type="AlphaFoldDB" id="A0A7J3N090"/>
<evidence type="ECO:0000256" key="10">
    <source>
        <dbReference type="ARBA" id="ARBA00023264"/>
    </source>
</evidence>
<keyword evidence="8 11" id="KW-0443">Lipid metabolism</keyword>
<comment type="subunit">
    <text evidence="11">Homodimer.</text>
</comment>
<dbReference type="HAMAP" id="MF_00497_A">
    <property type="entry name" value="G1P_dehydrogenase_A"/>
    <property type="match status" value="1"/>
</dbReference>
<sequence>MHNEHRIDLPKRVIVGTRIIDNIGVIVKEMQLGSHALIVSGTTSTLSYAKIVAESLEDKGIDCWNMYVAKSSKEEVEKTIAMLREVGANTIVGVGGGKALDVAKYTAATTDKYFISVPTSPSHDGIASPFASIRDMGRPTSIKAATPVLVLADVEIISRAPRRNIIAGCCDLLGKFSSVLDWRLAHKLRGEYYGDYAASLALLSAKHILKNSELFEEKTFTLEAIRILVEALISSGIAMAIAGSTRPASGSEHMIAHAIDIVANYPALHGEEVGIGTIISLYLHGRNWKKIRSVLRKIGAPTTAREIGVSLDKIVEALSIAHTIRPERYTILGEKGISKEAAEKIVKVTGIAEE</sequence>
<dbReference type="InterPro" id="IPR023002">
    <property type="entry name" value="G1P_dehydrogenase_arc"/>
</dbReference>
<evidence type="ECO:0000313" key="16">
    <source>
        <dbReference type="EMBL" id="HGT99184.1"/>
    </source>
</evidence>
<evidence type="ECO:0000256" key="13">
    <source>
        <dbReference type="PIRSR" id="PIRSR000112-2"/>
    </source>
</evidence>
<feature type="binding site" evidence="11 14">
    <location>
        <begin position="97"/>
        <end position="101"/>
    </location>
    <ligand>
        <name>NAD(+)</name>
        <dbReference type="ChEBI" id="CHEBI:57540"/>
    </ligand>
</feature>
<organism evidence="16">
    <name type="scientific">Ignisphaera aggregans</name>
    <dbReference type="NCBI Taxonomy" id="334771"/>
    <lineage>
        <taxon>Archaea</taxon>
        <taxon>Thermoproteota</taxon>
        <taxon>Thermoprotei</taxon>
        <taxon>Desulfurococcales</taxon>
        <taxon>Desulfurococcaceae</taxon>
        <taxon>Ignisphaera</taxon>
    </lineage>
</organism>
<feature type="binding site" evidence="11">
    <location>
        <position position="171"/>
    </location>
    <ligand>
        <name>substrate</name>
    </ligand>
</feature>
<comment type="function">
    <text evidence="11">Catalyzes the NAD(P)H-dependent reduction of dihydroxyacetonephosphate (DHAP or glycerone phosphate) to glycerol 1-phosphate (G1P). The G1P thus generated is used as the glycerophosphate backbone of phospholipids in the cellular membranes of Archaea.</text>
</comment>
<feature type="binding site" evidence="11">
    <location>
        <position position="253"/>
    </location>
    <ligand>
        <name>Zn(2+)</name>
        <dbReference type="ChEBI" id="CHEBI:29105"/>
        <note>catalytic</note>
    </ligand>
</feature>
<feature type="binding site" evidence="13">
    <location>
        <position position="124"/>
    </location>
    <ligand>
        <name>glycerol</name>
        <dbReference type="ChEBI" id="CHEBI:17754"/>
    </ligand>
</feature>
<dbReference type="PIRSF" id="PIRSF000112">
    <property type="entry name" value="Glycerol_dehydrogenase"/>
    <property type="match status" value="1"/>
</dbReference>
<dbReference type="PANTHER" id="PTHR43616:SF5">
    <property type="entry name" value="GLYCEROL DEHYDROGENASE 1"/>
    <property type="match status" value="1"/>
</dbReference>
<comment type="catalytic activity">
    <reaction evidence="11">
        <text>sn-glycerol 1-phosphate + NAD(+) = dihydroxyacetone phosphate + NADH + H(+)</text>
        <dbReference type="Rhea" id="RHEA:21412"/>
        <dbReference type="ChEBI" id="CHEBI:15378"/>
        <dbReference type="ChEBI" id="CHEBI:57540"/>
        <dbReference type="ChEBI" id="CHEBI:57642"/>
        <dbReference type="ChEBI" id="CHEBI:57685"/>
        <dbReference type="ChEBI" id="CHEBI:57945"/>
        <dbReference type="EC" id="1.1.1.261"/>
    </reaction>
</comment>
<keyword evidence="1 11" id="KW-0963">Cytoplasm</keyword>
<dbReference type="Gene3D" id="3.40.50.1970">
    <property type="match status" value="1"/>
</dbReference>
<evidence type="ECO:0000256" key="9">
    <source>
        <dbReference type="ARBA" id="ARBA00023209"/>
    </source>
</evidence>
<feature type="binding site" evidence="11">
    <location>
        <position position="257"/>
    </location>
    <ligand>
        <name>substrate</name>
    </ligand>
</feature>
<dbReference type="EMBL" id="DTDH01000200">
    <property type="protein sequence ID" value="HGT99184.1"/>
    <property type="molecule type" value="Genomic_DNA"/>
</dbReference>
<dbReference type="PANTHER" id="PTHR43616">
    <property type="entry name" value="GLYCEROL DEHYDROGENASE"/>
    <property type="match status" value="1"/>
</dbReference>
<evidence type="ECO:0000256" key="5">
    <source>
        <dbReference type="ARBA" id="ARBA00022857"/>
    </source>
</evidence>
<dbReference type="GO" id="GO:0046872">
    <property type="term" value="F:metal ion binding"/>
    <property type="evidence" value="ECO:0007669"/>
    <property type="project" value="UniProtKB-KW"/>
</dbReference>
<keyword evidence="10 11" id="KW-1208">Phospholipid metabolism</keyword>
<evidence type="ECO:0000256" key="1">
    <source>
        <dbReference type="ARBA" id="ARBA00022490"/>
    </source>
</evidence>
<dbReference type="CDD" id="cd08173">
    <property type="entry name" value="Gro1PDH"/>
    <property type="match status" value="1"/>
</dbReference>
<feature type="binding site" evidence="11 14">
    <location>
        <position position="128"/>
    </location>
    <ligand>
        <name>NAD(+)</name>
        <dbReference type="ChEBI" id="CHEBI:57540"/>
    </ligand>
</feature>
<dbReference type="Gene3D" id="1.20.1090.10">
    <property type="entry name" value="Dehydroquinate synthase-like - alpha domain"/>
    <property type="match status" value="1"/>
</dbReference>
<keyword evidence="5 11" id="KW-0521">NADP</keyword>
<dbReference type="NCBIfam" id="NF002022">
    <property type="entry name" value="PRK00843.1"/>
    <property type="match status" value="1"/>
</dbReference>
<accession>A0A7J3N090</accession>
<keyword evidence="7 11" id="KW-0520">NAD</keyword>
<feature type="binding site" evidence="12">
    <location>
        <position position="269"/>
    </location>
    <ligand>
        <name>glycerol</name>
        <dbReference type="ChEBI" id="CHEBI:17754"/>
    </ligand>
</feature>
<feature type="binding site" evidence="11">
    <location>
        <position position="269"/>
    </location>
    <ligand>
        <name>Zn(2+)</name>
        <dbReference type="ChEBI" id="CHEBI:29105"/>
        <note>catalytic</note>
    </ligand>
</feature>
<feature type="binding site" evidence="11">
    <location>
        <position position="171"/>
    </location>
    <ligand>
        <name>Zn(2+)</name>
        <dbReference type="ChEBI" id="CHEBI:29105"/>
        <note>catalytic</note>
    </ligand>
</feature>
<dbReference type="Pfam" id="PF13685">
    <property type="entry name" value="Fe-ADH_2"/>
    <property type="match status" value="1"/>
</dbReference>
<evidence type="ECO:0000256" key="4">
    <source>
        <dbReference type="ARBA" id="ARBA00022833"/>
    </source>
</evidence>
<dbReference type="InterPro" id="IPR032837">
    <property type="entry name" value="G1PDH"/>
</dbReference>
<evidence type="ECO:0000256" key="6">
    <source>
        <dbReference type="ARBA" id="ARBA00023002"/>
    </source>
</evidence>
<dbReference type="InterPro" id="IPR016205">
    <property type="entry name" value="Glycerol_DH"/>
</dbReference>
<evidence type="ECO:0000256" key="11">
    <source>
        <dbReference type="HAMAP-Rule" id="MF_00497"/>
    </source>
</evidence>
<evidence type="ECO:0000313" key="15">
    <source>
        <dbReference type="EMBL" id="HFQ78644.1"/>
    </source>
</evidence>
<evidence type="ECO:0000256" key="2">
    <source>
        <dbReference type="ARBA" id="ARBA00022516"/>
    </source>
</evidence>
<dbReference type="GO" id="GO:0050492">
    <property type="term" value="F:glycerol-1-phosphate dehydrogenase [NAD(P)+] activity"/>
    <property type="evidence" value="ECO:0007669"/>
    <property type="project" value="UniProtKB-UniRule"/>
</dbReference>
<proteinExistence type="inferred from homology"/>
<comment type="pathway">
    <text evidence="11">Membrane lipid metabolism; glycerophospholipid metabolism.</text>
</comment>
<name>A0A7J3N090_9CREN</name>
<protein>
    <recommendedName>
        <fullName evidence="11">Glycerol-1-phosphate dehydrogenase [NAD(P)+]</fullName>
        <shortName evidence="11">G1P dehydrogenase</shortName>
        <shortName evidence="11">G1PDH</shortName>
        <ecNumber evidence="11">1.1.1.261</ecNumber>
    </recommendedName>
    <alternativeName>
        <fullName evidence="11">Enantiomeric glycerophosphate synthase</fullName>
    </alternativeName>
    <alternativeName>
        <fullName evidence="11">sn-glycerol-1-phosphate dehydrogenase</fullName>
    </alternativeName>
</protein>
<comment type="cofactor">
    <cofactor evidence="11 12">
        <name>Zn(2+)</name>
        <dbReference type="ChEBI" id="CHEBI:29105"/>
    </cofactor>
    <text evidence="11 12">Binds 1 zinc ion per subunit.</text>
</comment>
<dbReference type="GO" id="GO:0006650">
    <property type="term" value="P:glycerophospholipid metabolic process"/>
    <property type="evidence" value="ECO:0007669"/>
    <property type="project" value="UniProtKB-UniRule"/>
</dbReference>
<evidence type="ECO:0000256" key="12">
    <source>
        <dbReference type="PIRSR" id="PIRSR000112-1"/>
    </source>
</evidence>
<dbReference type="GO" id="GO:0005737">
    <property type="term" value="C:cytoplasm"/>
    <property type="evidence" value="ECO:0007669"/>
    <property type="project" value="UniProtKB-SubCell"/>
</dbReference>
<keyword evidence="9 11" id="KW-0594">Phospholipid biosynthesis</keyword>
<feature type="binding site" evidence="12">
    <location>
        <position position="171"/>
    </location>
    <ligand>
        <name>glycerol</name>
        <dbReference type="ChEBI" id="CHEBI:17754"/>
    </ligand>
</feature>